<reference evidence="4" key="1">
    <citation type="submission" date="2018-10" db="EMBL/GenBank/DDBJ databases">
        <title>Effector identification in a new, highly contiguous assembly of the strawberry crown rot pathogen Phytophthora cactorum.</title>
        <authorList>
            <person name="Armitage A.D."/>
            <person name="Nellist C.F."/>
            <person name="Bates H."/>
            <person name="Vickerstaff R.J."/>
            <person name="Harrison R.J."/>
        </authorList>
    </citation>
    <scope>NUCLEOTIDE SEQUENCE</scope>
    <source>
        <strain evidence="1">15-7</strain>
        <strain evidence="3">4032</strain>
        <strain evidence="2">4040</strain>
        <strain evidence="4">P415</strain>
        <strain evidence="5">P421</strain>
    </source>
</reference>
<comment type="caution">
    <text evidence="4">The sequence shown here is derived from an EMBL/GenBank/DDBJ whole genome shotgun (WGS) entry which is preliminary data.</text>
</comment>
<evidence type="ECO:0000313" key="2">
    <source>
        <dbReference type="EMBL" id="KAG2923408.1"/>
    </source>
</evidence>
<evidence type="ECO:0000313" key="5">
    <source>
        <dbReference type="EMBL" id="KAG3215285.1"/>
    </source>
</evidence>
<dbReference type="Proteomes" id="UP000736787">
    <property type="component" value="Unassembled WGS sequence"/>
</dbReference>
<dbReference type="AlphaFoldDB" id="A0A8T1FUL0"/>
<evidence type="ECO:0000313" key="1">
    <source>
        <dbReference type="EMBL" id="KAG2853770.1"/>
    </source>
</evidence>
<dbReference type="VEuPathDB" id="FungiDB:PC110_g14260"/>
<sequence>MSDASKASSTSLEHASFLHLSSIEWKAIHHLAAASGEIVIQVLLTAGTEVQQRLAV</sequence>
<dbReference type="Proteomes" id="UP000697107">
    <property type="component" value="Unassembled WGS sequence"/>
</dbReference>
<proteinExistence type="predicted"/>
<dbReference type="Proteomes" id="UP000735874">
    <property type="component" value="Unassembled WGS sequence"/>
</dbReference>
<protein>
    <submittedName>
        <fullName evidence="4">Uncharacterized protein</fullName>
    </submittedName>
</protein>
<dbReference type="EMBL" id="RCMV01000568">
    <property type="protein sequence ID" value="KAG3215285.1"/>
    <property type="molecule type" value="Genomic_DNA"/>
</dbReference>
<dbReference type="Proteomes" id="UP000774804">
    <property type="component" value="Unassembled WGS sequence"/>
</dbReference>
<dbReference type="EMBL" id="RCMI01000029">
    <property type="protein sequence ID" value="KAG2941191.1"/>
    <property type="molecule type" value="Genomic_DNA"/>
</dbReference>
<dbReference type="Proteomes" id="UP000760860">
    <property type="component" value="Unassembled WGS sequence"/>
</dbReference>
<dbReference type="EMBL" id="RCMG01000464">
    <property type="protein sequence ID" value="KAG2853770.1"/>
    <property type="molecule type" value="Genomic_DNA"/>
</dbReference>
<evidence type="ECO:0000313" key="4">
    <source>
        <dbReference type="EMBL" id="KAG2975031.1"/>
    </source>
</evidence>
<dbReference type="EMBL" id="RCML01000509">
    <property type="protein sequence ID" value="KAG2975031.1"/>
    <property type="molecule type" value="Genomic_DNA"/>
</dbReference>
<accession>A0A8T1FUL0</accession>
<dbReference type="EMBL" id="RCMK01000536">
    <property type="protein sequence ID" value="KAG2923408.1"/>
    <property type="molecule type" value="Genomic_DNA"/>
</dbReference>
<name>A0A8T1FUL0_9STRA</name>
<organism evidence="4 6">
    <name type="scientific">Phytophthora cactorum</name>
    <dbReference type="NCBI Taxonomy" id="29920"/>
    <lineage>
        <taxon>Eukaryota</taxon>
        <taxon>Sar</taxon>
        <taxon>Stramenopiles</taxon>
        <taxon>Oomycota</taxon>
        <taxon>Peronosporomycetes</taxon>
        <taxon>Peronosporales</taxon>
        <taxon>Peronosporaceae</taxon>
        <taxon>Phytophthora</taxon>
    </lineage>
</organism>
<gene>
    <name evidence="1" type="ORF">PC113_g13882</name>
    <name evidence="3" type="ORF">PC115_g2103</name>
    <name evidence="2" type="ORF">PC117_g15759</name>
    <name evidence="4" type="ORF">PC118_g14178</name>
    <name evidence="5" type="ORF">PC129_g13820</name>
</gene>
<evidence type="ECO:0000313" key="6">
    <source>
        <dbReference type="Proteomes" id="UP000697107"/>
    </source>
</evidence>
<evidence type="ECO:0000313" key="3">
    <source>
        <dbReference type="EMBL" id="KAG2941191.1"/>
    </source>
</evidence>